<keyword evidence="1" id="KW-0812">Transmembrane</keyword>
<keyword evidence="1" id="KW-1133">Transmembrane helix</keyword>
<accession>A0A067BLT2</accession>
<keyword evidence="3" id="KW-1185">Reference proteome</keyword>
<sequence>MSLKTMFQMSYGCTPAAAGAQCSLIDMVNFRTAAMTPVWANCSAFLKLPQGTTIDKVMPKDDVTSLPAGFCNSTCPQYLLSVMQSLPSCTSGGKNISDPSVVYTLCPNVKPNKSGASTLSVFVWSYGVVLVTAVATLL</sequence>
<dbReference type="EMBL" id="KK583367">
    <property type="protein sequence ID" value="KDO19163.1"/>
    <property type="molecule type" value="Genomic_DNA"/>
</dbReference>
<dbReference type="RefSeq" id="XP_012210133.1">
    <property type="nucleotide sequence ID" value="XM_012354743.1"/>
</dbReference>
<protein>
    <submittedName>
        <fullName evidence="2">Uncharacterized protein</fullName>
    </submittedName>
</protein>
<evidence type="ECO:0000313" key="3">
    <source>
        <dbReference type="Proteomes" id="UP000030745"/>
    </source>
</evidence>
<gene>
    <name evidence="2" type="ORF">SPRG_15686</name>
</gene>
<evidence type="ECO:0000313" key="2">
    <source>
        <dbReference type="EMBL" id="KDO19163.1"/>
    </source>
</evidence>
<keyword evidence="1" id="KW-0472">Membrane</keyword>
<reference evidence="2 3" key="1">
    <citation type="journal article" date="2013" name="PLoS Genet.">
        <title>Distinctive expansion of potential virulence genes in the genome of the oomycete fish pathogen Saprolegnia parasitica.</title>
        <authorList>
            <person name="Jiang R.H."/>
            <person name="de Bruijn I."/>
            <person name="Haas B.J."/>
            <person name="Belmonte R."/>
            <person name="Lobach L."/>
            <person name="Christie J."/>
            <person name="van den Ackerveken G."/>
            <person name="Bottin A."/>
            <person name="Bulone V."/>
            <person name="Diaz-Moreno S.M."/>
            <person name="Dumas B."/>
            <person name="Fan L."/>
            <person name="Gaulin E."/>
            <person name="Govers F."/>
            <person name="Grenville-Briggs L.J."/>
            <person name="Horner N.R."/>
            <person name="Levin J.Z."/>
            <person name="Mammella M."/>
            <person name="Meijer H.J."/>
            <person name="Morris P."/>
            <person name="Nusbaum C."/>
            <person name="Oome S."/>
            <person name="Phillips A.J."/>
            <person name="van Rooyen D."/>
            <person name="Rzeszutek E."/>
            <person name="Saraiva M."/>
            <person name="Secombes C.J."/>
            <person name="Seidl M.F."/>
            <person name="Snel B."/>
            <person name="Stassen J.H."/>
            <person name="Sykes S."/>
            <person name="Tripathy S."/>
            <person name="van den Berg H."/>
            <person name="Vega-Arreguin J.C."/>
            <person name="Wawra S."/>
            <person name="Young S.K."/>
            <person name="Zeng Q."/>
            <person name="Dieguez-Uribeondo J."/>
            <person name="Russ C."/>
            <person name="Tyler B.M."/>
            <person name="van West P."/>
        </authorList>
    </citation>
    <scope>NUCLEOTIDE SEQUENCE [LARGE SCALE GENOMIC DNA]</scope>
    <source>
        <strain evidence="2 3">CBS 223.65</strain>
    </source>
</reference>
<dbReference type="Proteomes" id="UP000030745">
    <property type="component" value="Unassembled WGS sequence"/>
</dbReference>
<feature type="transmembrane region" description="Helical" evidence="1">
    <location>
        <begin position="119"/>
        <end position="137"/>
    </location>
</feature>
<dbReference type="VEuPathDB" id="FungiDB:SPRG_15686"/>
<proteinExistence type="predicted"/>
<organism evidence="2 3">
    <name type="scientific">Saprolegnia parasitica (strain CBS 223.65)</name>
    <dbReference type="NCBI Taxonomy" id="695850"/>
    <lineage>
        <taxon>Eukaryota</taxon>
        <taxon>Sar</taxon>
        <taxon>Stramenopiles</taxon>
        <taxon>Oomycota</taxon>
        <taxon>Saprolegniomycetes</taxon>
        <taxon>Saprolegniales</taxon>
        <taxon>Saprolegniaceae</taxon>
        <taxon>Saprolegnia</taxon>
    </lineage>
</organism>
<dbReference type="KEGG" id="spar:SPRG_15686"/>
<name>A0A067BLT2_SAPPC</name>
<evidence type="ECO:0000256" key="1">
    <source>
        <dbReference type="SAM" id="Phobius"/>
    </source>
</evidence>
<dbReference type="AlphaFoldDB" id="A0A067BLT2"/>
<dbReference type="GeneID" id="24137390"/>